<comment type="caution">
    <text evidence="2">The sequence shown here is derived from an EMBL/GenBank/DDBJ whole genome shotgun (WGS) entry which is preliminary data.</text>
</comment>
<keyword evidence="3" id="KW-1185">Reference proteome</keyword>
<protein>
    <submittedName>
        <fullName evidence="2">Spore coat protein</fullName>
    </submittedName>
</protein>
<dbReference type="Pfam" id="PF07875">
    <property type="entry name" value="Coat_F"/>
    <property type="match status" value="1"/>
</dbReference>
<dbReference type="OrthoDB" id="1647790at2"/>
<feature type="compositionally biased region" description="Polar residues" evidence="1">
    <location>
        <begin position="1"/>
        <end position="22"/>
    </location>
</feature>
<feature type="region of interest" description="Disordered" evidence="1">
    <location>
        <begin position="1"/>
        <end position="25"/>
    </location>
</feature>
<dbReference type="InterPro" id="IPR012347">
    <property type="entry name" value="Ferritin-like"/>
</dbReference>
<evidence type="ECO:0000313" key="2">
    <source>
        <dbReference type="EMBL" id="MRH44691.1"/>
    </source>
</evidence>
<proteinExistence type="predicted"/>
<organism evidence="2 3">
    <name type="scientific">Aquibacillus halophilus</name>
    <dbReference type="NCBI Taxonomy" id="930132"/>
    <lineage>
        <taxon>Bacteria</taxon>
        <taxon>Bacillati</taxon>
        <taxon>Bacillota</taxon>
        <taxon>Bacilli</taxon>
        <taxon>Bacillales</taxon>
        <taxon>Bacillaceae</taxon>
        <taxon>Aquibacillus</taxon>
    </lineage>
</organism>
<name>A0A6A8DLL0_9BACI</name>
<keyword evidence="2" id="KW-0946">Virion</keyword>
<dbReference type="EMBL" id="WJNG01000018">
    <property type="protein sequence ID" value="MRH44691.1"/>
    <property type="molecule type" value="Genomic_DNA"/>
</dbReference>
<evidence type="ECO:0000256" key="1">
    <source>
        <dbReference type="SAM" id="MobiDB-lite"/>
    </source>
</evidence>
<dbReference type="Proteomes" id="UP000799092">
    <property type="component" value="Unassembled WGS sequence"/>
</dbReference>
<dbReference type="InterPro" id="IPR012851">
    <property type="entry name" value="Spore_coat_CotF-like"/>
</dbReference>
<evidence type="ECO:0000313" key="3">
    <source>
        <dbReference type="Proteomes" id="UP000799092"/>
    </source>
</evidence>
<reference evidence="2" key="1">
    <citation type="submission" date="2019-11" db="EMBL/GenBank/DDBJ databases">
        <authorList>
            <person name="Li J."/>
        </authorList>
    </citation>
    <scope>NUCLEOTIDE SEQUENCE</scope>
    <source>
        <strain evidence="2">B6B</strain>
    </source>
</reference>
<dbReference type="Gene3D" id="1.20.1260.10">
    <property type="match status" value="1"/>
</dbReference>
<dbReference type="RefSeq" id="WP_153738302.1">
    <property type="nucleotide sequence ID" value="NZ_WJNG01000018.1"/>
</dbReference>
<accession>A0A6A8DLL0</accession>
<sequence>MNQQQNQKVQNPETQVPKTPQMNDKDFVNDILTTEKYMTDSYSTALNEASNQAIYQDLSTIFQETQDCQRNLYNLMFKNGWYSVEAADQQKVQQAYQQFTGYTNQLPQH</sequence>
<dbReference type="AlphaFoldDB" id="A0A6A8DLL0"/>
<keyword evidence="2" id="KW-0167">Capsid protein</keyword>
<gene>
    <name evidence="2" type="ORF">GH741_18755</name>
</gene>